<keyword evidence="6" id="KW-0479">Metal-binding</keyword>
<dbReference type="InParanoid" id="H2XLV6"/>
<dbReference type="AlphaFoldDB" id="H2XLV6"/>
<organism evidence="9 10">
    <name type="scientific">Ciona intestinalis</name>
    <name type="common">Transparent sea squirt</name>
    <name type="synonym">Ascidia intestinalis</name>
    <dbReference type="NCBI Taxonomy" id="7719"/>
    <lineage>
        <taxon>Eukaryota</taxon>
        <taxon>Metazoa</taxon>
        <taxon>Chordata</taxon>
        <taxon>Tunicata</taxon>
        <taxon>Ascidiacea</taxon>
        <taxon>Phlebobranchia</taxon>
        <taxon>Cionidae</taxon>
        <taxon>Ciona</taxon>
    </lineage>
</organism>
<keyword evidence="6" id="KW-0915">Sodium</keyword>
<evidence type="ECO:0000256" key="6">
    <source>
        <dbReference type="PIRSR" id="PIRSR600175-1"/>
    </source>
</evidence>
<evidence type="ECO:0000256" key="5">
    <source>
        <dbReference type="ARBA" id="ARBA00023136"/>
    </source>
</evidence>
<feature type="chain" id="PRO_5003578009" evidence="8">
    <location>
        <begin position="22"/>
        <end position="117"/>
    </location>
</feature>
<dbReference type="SUPFAM" id="SSF161070">
    <property type="entry name" value="SNF-like"/>
    <property type="match status" value="1"/>
</dbReference>
<dbReference type="EMBL" id="EAAA01000191">
    <property type="status" value="NOT_ANNOTATED_CDS"/>
    <property type="molecule type" value="Genomic_DNA"/>
</dbReference>
<reference evidence="10" key="1">
    <citation type="journal article" date="2002" name="Science">
        <title>The draft genome of Ciona intestinalis: insights into chordate and vertebrate origins.</title>
        <authorList>
            <person name="Dehal P."/>
            <person name="Satou Y."/>
            <person name="Campbell R.K."/>
            <person name="Chapman J."/>
            <person name="Degnan B."/>
            <person name="De Tomaso A."/>
            <person name="Davidson B."/>
            <person name="Di Gregorio A."/>
            <person name="Gelpke M."/>
            <person name="Goodstein D.M."/>
            <person name="Harafuji N."/>
            <person name="Hastings K.E."/>
            <person name="Ho I."/>
            <person name="Hotta K."/>
            <person name="Huang W."/>
            <person name="Kawashima T."/>
            <person name="Lemaire P."/>
            <person name="Martinez D."/>
            <person name="Meinertzhagen I.A."/>
            <person name="Necula S."/>
            <person name="Nonaka M."/>
            <person name="Putnam N."/>
            <person name="Rash S."/>
            <person name="Saiga H."/>
            <person name="Satake M."/>
            <person name="Terry A."/>
            <person name="Yamada L."/>
            <person name="Wang H.G."/>
            <person name="Awazu S."/>
            <person name="Azumi K."/>
            <person name="Boore J."/>
            <person name="Branno M."/>
            <person name="Chin-Bow S."/>
            <person name="DeSantis R."/>
            <person name="Doyle S."/>
            <person name="Francino P."/>
            <person name="Keys D.N."/>
            <person name="Haga S."/>
            <person name="Hayashi H."/>
            <person name="Hino K."/>
            <person name="Imai K.S."/>
            <person name="Inaba K."/>
            <person name="Kano S."/>
            <person name="Kobayashi K."/>
            <person name="Kobayashi M."/>
            <person name="Lee B.I."/>
            <person name="Makabe K.W."/>
            <person name="Manohar C."/>
            <person name="Matassi G."/>
            <person name="Medina M."/>
            <person name="Mochizuki Y."/>
            <person name="Mount S."/>
            <person name="Morishita T."/>
            <person name="Miura S."/>
            <person name="Nakayama A."/>
            <person name="Nishizaka S."/>
            <person name="Nomoto H."/>
            <person name="Ohta F."/>
            <person name="Oishi K."/>
            <person name="Rigoutsos I."/>
            <person name="Sano M."/>
            <person name="Sasaki A."/>
            <person name="Sasakura Y."/>
            <person name="Shoguchi E."/>
            <person name="Shin-i T."/>
            <person name="Spagnuolo A."/>
            <person name="Stainier D."/>
            <person name="Suzuki M.M."/>
            <person name="Tassy O."/>
            <person name="Takatori N."/>
            <person name="Tokuoka M."/>
            <person name="Yagi K."/>
            <person name="Yoshizaki F."/>
            <person name="Wada S."/>
            <person name="Zhang C."/>
            <person name="Hyatt P.D."/>
            <person name="Larimer F."/>
            <person name="Detter C."/>
            <person name="Doggett N."/>
            <person name="Glavina T."/>
            <person name="Hawkins T."/>
            <person name="Richardson P."/>
            <person name="Lucas S."/>
            <person name="Kohara Y."/>
            <person name="Levine M."/>
            <person name="Satoh N."/>
            <person name="Rokhsar D.S."/>
        </authorList>
    </citation>
    <scope>NUCLEOTIDE SEQUENCE [LARGE SCALE GENOMIC DNA]</scope>
</reference>
<evidence type="ECO:0000256" key="3">
    <source>
        <dbReference type="ARBA" id="ARBA00022692"/>
    </source>
</evidence>
<evidence type="ECO:0000256" key="4">
    <source>
        <dbReference type="ARBA" id="ARBA00022989"/>
    </source>
</evidence>
<dbReference type="PANTHER" id="PTHR11616:SF286">
    <property type="entry name" value="SODIUM- AND CHLORIDE-DEPENDENT NEUTRAL AND BASIC AMINO ACID TRANSPORTER B(0+)"/>
    <property type="match status" value="1"/>
</dbReference>
<keyword evidence="3 7" id="KW-0812">Transmembrane</keyword>
<dbReference type="OMA" id="CFQSATI"/>
<dbReference type="Pfam" id="PF00209">
    <property type="entry name" value="SNF"/>
    <property type="match status" value="1"/>
</dbReference>
<reference evidence="9" key="4">
    <citation type="submission" date="2025-09" db="UniProtKB">
        <authorList>
            <consortium name="Ensembl"/>
        </authorList>
    </citation>
    <scope>IDENTIFICATION</scope>
</reference>
<evidence type="ECO:0000313" key="10">
    <source>
        <dbReference type="Proteomes" id="UP000008144"/>
    </source>
</evidence>
<feature type="transmembrane region" description="Helical" evidence="7">
    <location>
        <begin position="80"/>
        <end position="104"/>
    </location>
</feature>
<keyword evidence="10" id="KW-1185">Reference proteome</keyword>
<dbReference type="PROSITE" id="PS50267">
    <property type="entry name" value="NA_NEUROTRAN_SYMP_3"/>
    <property type="match status" value="1"/>
</dbReference>
<proteinExistence type="predicted"/>
<feature type="transmembrane region" description="Helical" evidence="7">
    <location>
        <begin position="47"/>
        <end position="68"/>
    </location>
</feature>
<evidence type="ECO:0000256" key="7">
    <source>
        <dbReference type="SAM" id="Phobius"/>
    </source>
</evidence>
<dbReference type="STRING" id="7719.ENSCINP00000030638"/>
<keyword evidence="5 7" id="KW-0472">Membrane</keyword>
<dbReference type="GeneTree" id="ENSGT00940000159688"/>
<evidence type="ECO:0000313" key="9">
    <source>
        <dbReference type="Ensembl" id="ENSCINP00000030638.1"/>
    </source>
</evidence>
<feature type="signal peptide" evidence="8">
    <location>
        <begin position="1"/>
        <end position="21"/>
    </location>
</feature>
<dbReference type="Proteomes" id="UP000008144">
    <property type="component" value="Chromosome 1"/>
</dbReference>
<accession>H2XLV6</accession>
<evidence type="ECO:0000256" key="8">
    <source>
        <dbReference type="SAM" id="SignalP"/>
    </source>
</evidence>
<comment type="subcellular location">
    <subcellularLocation>
        <location evidence="1">Membrane</location>
        <topology evidence="1">Multi-pass membrane protein</topology>
    </subcellularLocation>
</comment>
<dbReference type="GO" id="GO:0016020">
    <property type="term" value="C:membrane"/>
    <property type="evidence" value="ECO:0007669"/>
    <property type="project" value="UniProtKB-SubCell"/>
</dbReference>
<dbReference type="InterPro" id="IPR037272">
    <property type="entry name" value="SNS_sf"/>
</dbReference>
<keyword evidence="2" id="KW-0813">Transport</keyword>
<dbReference type="HOGENOM" id="CLU_133574_0_0_1"/>
<feature type="binding site" evidence="6">
    <location>
        <position position="57"/>
    </location>
    <ligand>
        <name>Na(+)</name>
        <dbReference type="ChEBI" id="CHEBI:29101"/>
        <label>1</label>
    </ligand>
</feature>
<keyword evidence="8" id="KW-0732">Signal</keyword>
<protein>
    <submittedName>
        <fullName evidence="9">Uncharacterized protein</fullName>
    </submittedName>
</protein>
<dbReference type="GO" id="GO:0046872">
    <property type="term" value="F:metal ion binding"/>
    <property type="evidence" value="ECO:0007669"/>
    <property type="project" value="UniProtKB-KW"/>
</dbReference>
<keyword evidence="4 7" id="KW-1133">Transmembrane helix</keyword>
<dbReference type="Ensembl" id="ENSCINT00000035062.1">
    <property type="protein sequence ID" value="ENSCINP00000030638.1"/>
    <property type="gene ID" value="ENSCING00000019453.1"/>
</dbReference>
<sequence>YFTALFPYVVLLILLIRGATLEGAYDGVQYYIGSQSDLSKLQDAEVWKAAATQIFFSLSAAWGGLIALSSYNKFKNNCFYDAVLVCTVNCGTSLFAGFAIFTVVGHMAHRLGRPVNE</sequence>
<evidence type="ECO:0000256" key="1">
    <source>
        <dbReference type="ARBA" id="ARBA00004141"/>
    </source>
</evidence>
<reference evidence="9" key="2">
    <citation type="journal article" date="2008" name="Genome Biol.">
        <title>Improved genome assembly and evidence-based global gene model set for the chordate Ciona intestinalis: new insight into intron and operon populations.</title>
        <authorList>
            <person name="Satou Y."/>
            <person name="Mineta K."/>
            <person name="Ogasawara M."/>
            <person name="Sasakura Y."/>
            <person name="Shoguchi E."/>
            <person name="Ueno K."/>
            <person name="Yamada L."/>
            <person name="Matsumoto J."/>
            <person name="Wasserscheid J."/>
            <person name="Dewar K."/>
            <person name="Wiley G.B."/>
            <person name="Macmil S.L."/>
            <person name="Roe B.A."/>
            <person name="Zeller R.W."/>
            <person name="Hastings K.E."/>
            <person name="Lemaire P."/>
            <person name="Lindquist E."/>
            <person name="Endo T."/>
            <person name="Hotta K."/>
            <person name="Inaba K."/>
        </authorList>
    </citation>
    <scope>NUCLEOTIDE SEQUENCE [LARGE SCALE GENOMIC DNA]</scope>
    <source>
        <strain evidence="9">wild type</strain>
    </source>
</reference>
<dbReference type="PANTHER" id="PTHR11616">
    <property type="entry name" value="SODIUM/CHLORIDE DEPENDENT TRANSPORTER"/>
    <property type="match status" value="1"/>
</dbReference>
<evidence type="ECO:0000256" key="2">
    <source>
        <dbReference type="ARBA" id="ARBA00022448"/>
    </source>
</evidence>
<dbReference type="InterPro" id="IPR000175">
    <property type="entry name" value="Na/ntran_symport"/>
</dbReference>
<reference evidence="9" key="3">
    <citation type="submission" date="2025-08" db="UniProtKB">
        <authorList>
            <consortium name="Ensembl"/>
        </authorList>
    </citation>
    <scope>IDENTIFICATION</scope>
</reference>
<name>H2XLV6_CIOIN</name>
<feature type="binding site" evidence="6">
    <location>
        <position position="89"/>
    </location>
    <ligand>
        <name>Na(+)</name>
        <dbReference type="ChEBI" id="CHEBI:29101"/>
        <label>1</label>
    </ligand>
</feature>